<evidence type="ECO:0000313" key="1">
    <source>
        <dbReference type="EMBL" id="MCR9014637.1"/>
    </source>
</evidence>
<dbReference type="Proteomes" id="UP001142175">
    <property type="component" value="Unassembled WGS sequence"/>
</dbReference>
<proteinExistence type="predicted"/>
<dbReference type="RefSeq" id="WP_258422519.1">
    <property type="nucleotide sequence ID" value="NZ_JANSUY010000003.1"/>
</dbReference>
<comment type="caution">
    <text evidence="1">The sequence shown here is derived from an EMBL/GenBank/DDBJ whole genome shotgun (WGS) entry which is preliminary data.</text>
</comment>
<gene>
    <name evidence="1" type="ORF">NU887_06280</name>
</gene>
<reference evidence="1" key="1">
    <citation type="submission" date="2022-08" db="EMBL/GenBank/DDBJ databases">
        <authorList>
            <person name="Zhang D."/>
        </authorList>
    </citation>
    <scope>NUCLEOTIDE SEQUENCE</scope>
    <source>
        <strain evidence="1">XJ19-11</strain>
    </source>
</reference>
<dbReference type="AlphaFoldDB" id="A0A9X2P6X6"/>
<protein>
    <submittedName>
        <fullName evidence="1">Uncharacterized protein</fullName>
    </submittedName>
</protein>
<sequence>MKFRPVCIIAILIGLFTCCTPSAEKKAKAIIEKSIIAHGGGETWKSLNSFSLEKESWLFLENGEVETHSVQNLEFRHQPFFEAKITWKKDSLVHKVIFDGVKTRYWMGENEIQNEGFLDSKKKDIDAAYYVLTKPFDLFEQTKKLEYQGVHKLEDGREVETVQVIDGDPNDPAVDIWWYYFDKESFQIIGYKVKTSDHFSMVYNLDWDNSTGLLFPKKRESYRVDSLGNHFYLRAKYDFRNYSKE</sequence>
<name>A0A9X2P6X6_9BACT</name>
<dbReference type="EMBL" id="JANSUY010000003">
    <property type="protein sequence ID" value="MCR9014637.1"/>
    <property type="molecule type" value="Genomic_DNA"/>
</dbReference>
<organism evidence="1 2">
    <name type="scientific">Aquiflexum gelatinilyticum</name>
    <dbReference type="NCBI Taxonomy" id="2961943"/>
    <lineage>
        <taxon>Bacteria</taxon>
        <taxon>Pseudomonadati</taxon>
        <taxon>Bacteroidota</taxon>
        <taxon>Cytophagia</taxon>
        <taxon>Cytophagales</taxon>
        <taxon>Cyclobacteriaceae</taxon>
        <taxon>Aquiflexum</taxon>
    </lineage>
</organism>
<keyword evidence="2" id="KW-1185">Reference proteome</keyword>
<accession>A0A9X2P6X6</accession>
<evidence type="ECO:0000313" key="2">
    <source>
        <dbReference type="Proteomes" id="UP001142175"/>
    </source>
</evidence>